<gene>
    <name evidence="7" type="ORF">EII21_08465</name>
</gene>
<evidence type="ECO:0000313" key="7">
    <source>
        <dbReference type="EMBL" id="RRD89565.1"/>
    </source>
</evidence>
<dbReference type="OrthoDB" id="5288149at2"/>
<dbReference type="EMBL" id="RQYC01000014">
    <property type="protein sequence ID" value="RRD89565.1"/>
    <property type="molecule type" value="Genomic_DNA"/>
</dbReference>
<dbReference type="GO" id="GO:0005886">
    <property type="term" value="C:plasma membrane"/>
    <property type="evidence" value="ECO:0007669"/>
    <property type="project" value="InterPro"/>
</dbReference>
<reference evidence="7 8" key="1">
    <citation type="submission" date="2018-11" db="EMBL/GenBank/DDBJ databases">
        <title>Genomes From Bacteria Associated with the Canine Oral Cavity: a Test Case for Automated Genome-Based Taxonomic Assignment.</title>
        <authorList>
            <person name="Coil D.A."/>
            <person name="Jospin G."/>
            <person name="Darling A.E."/>
            <person name="Wallis C."/>
            <person name="Davis I.J."/>
            <person name="Harris S."/>
            <person name="Eisen J.A."/>
            <person name="Holcombe L.J."/>
            <person name="O'Flynn C."/>
        </authorList>
    </citation>
    <scope>NUCLEOTIDE SEQUENCE [LARGE SCALE GENOMIC DNA]</scope>
    <source>
        <strain evidence="7 8">COT-280</strain>
    </source>
</reference>
<comment type="caution">
    <text evidence="7">The sequence shown here is derived from an EMBL/GenBank/DDBJ whole genome shotgun (WGS) entry which is preliminary data.</text>
</comment>
<dbReference type="STRING" id="1121352.GCA_000620925_01757"/>
<evidence type="ECO:0000313" key="8">
    <source>
        <dbReference type="Proteomes" id="UP000269923"/>
    </source>
</evidence>
<evidence type="ECO:0000256" key="5">
    <source>
        <dbReference type="SAM" id="Phobius"/>
    </source>
</evidence>
<keyword evidence="3 5" id="KW-1133">Transmembrane helix</keyword>
<proteinExistence type="predicted"/>
<dbReference type="PANTHER" id="PTHR36985:SF1">
    <property type="entry name" value="TRANSLOCATION AND ASSEMBLY MODULE SUBUNIT TAMB"/>
    <property type="match status" value="1"/>
</dbReference>
<comment type="subcellular location">
    <subcellularLocation>
        <location evidence="1">Membrane</location>
        <topology evidence="1">Single-pass membrane protein</topology>
    </subcellularLocation>
</comment>
<evidence type="ECO:0000256" key="2">
    <source>
        <dbReference type="ARBA" id="ARBA00022692"/>
    </source>
</evidence>
<dbReference type="Proteomes" id="UP000269923">
    <property type="component" value="Unassembled WGS sequence"/>
</dbReference>
<evidence type="ECO:0000256" key="4">
    <source>
        <dbReference type="ARBA" id="ARBA00023136"/>
    </source>
</evidence>
<dbReference type="PANTHER" id="PTHR36985">
    <property type="entry name" value="TRANSLOCATION AND ASSEMBLY MODULE SUBUNIT TAMB"/>
    <property type="match status" value="1"/>
</dbReference>
<feature type="domain" description="Translocation and assembly module TamB C-terminal" evidence="6">
    <location>
        <begin position="356"/>
        <end position="512"/>
    </location>
</feature>
<dbReference type="Pfam" id="PF04357">
    <property type="entry name" value="TamB"/>
    <property type="match status" value="2"/>
</dbReference>
<dbReference type="InterPro" id="IPR007452">
    <property type="entry name" value="TamB_C"/>
</dbReference>
<evidence type="ECO:0000259" key="6">
    <source>
        <dbReference type="Pfam" id="PF04357"/>
    </source>
</evidence>
<organism evidence="7 8">
    <name type="scientific">Conchiformibius steedae</name>
    <dbReference type="NCBI Taxonomy" id="153493"/>
    <lineage>
        <taxon>Bacteria</taxon>
        <taxon>Pseudomonadati</taxon>
        <taxon>Pseudomonadota</taxon>
        <taxon>Betaproteobacteria</taxon>
        <taxon>Neisseriales</taxon>
        <taxon>Neisseriaceae</taxon>
        <taxon>Conchiformibius</taxon>
    </lineage>
</organism>
<keyword evidence="2 5" id="KW-0812">Transmembrane</keyword>
<accession>A0A3P2A3K6</accession>
<protein>
    <submittedName>
        <fullName evidence="7">Translocation/assembly module TamB</fullName>
    </submittedName>
</protein>
<dbReference type="GO" id="GO:0009306">
    <property type="term" value="P:protein secretion"/>
    <property type="evidence" value="ECO:0007669"/>
    <property type="project" value="InterPro"/>
</dbReference>
<keyword evidence="4 5" id="KW-0472">Membrane</keyword>
<feature type="domain" description="Translocation and assembly module TamB C-terminal" evidence="6">
    <location>
        <begin position="956"/>
        <end position="1287"/>
    </location>
</feature>
<sequence length="1306" mass="140692">MPFDEVVKMVEAQKKPPKRKMLWRIVRVLLLLVLVLLLATVGGTWWLLGTHSGLRFALFTLPQKAQVPVSIRAEQLQGTLWHGFSGKGWQVKTESADVAVSELVLDWDSSQLWDKHILVRELSAGDVQITPKPVPPKPDDETPPRLPEDLALPFTVNVQKLAVGRISQGETVLLRGVSAAYRYEYNLHRLDIASLQTPWSDSKGTLALAAQRPFALRGKMRSHGDLDGIAVQSGLDLDGSLQEVLLKTDLAGNGVSLRADTAVRPFAESLGKKVGHIRLSGEGISPHAFWDNLPKADLHFFANVLPDFDSPQLGLSGQIELRNHAPAPADKNGIPLRDLTGNFAINESGAVSIENLLAHTAKNGKISLDGGIYTQKKTLNLNVAVSNLTAADVLAQDFAGKLDGTVNLSGAFDAPVASFKLDTGFAKTAGLVSLRTDKRGGQQTVVLEKGEILPPNGGKLNVAATLELFKDQKIQADIISSGFNPQKLYPELPVGNINGRVRLNGLLAKTVFHADMQFAPSVVQGAALSGAGKVSYENGHLSRADTNIRLGDNVLLTQGSFGKKGNTLALNLNAPALQQFGFGMRGALSAKGTLTNTADGWTQLDAAVTGQARNVLLPGDVRLNTLDFKVFASPDTRRPLNISLQGKGLAAGGTVADHIDAALEGTLGAHRLRAAAGMKIDGKPLKLDVAANGGLDAQNQWHGTVGTLDVSGALNLHLNQPMRLEAGAKRVVLGAAGWRALGGMLQLEKLVWDPQHGLTTKGRADSLHFSQLHHFYTPPVEHNLVVAGDWDLAYSQSPRGYLNLRQQSGDITLPTRRKPQLGLKNFVLRTEIGGRGILSRFSGDVRYGKARGDFNILQAFGAGEFARAPIGGALQVEVAELDTLKNLLPVGQSVKGNINGEVKFGGTLQAPQLQGTVNGDNLYYRNRDVGVALSNGTLKSRLQDRRWIIDALTFRQSGGTITLSGAADYTREEPDIGADVVFDRYPVLDQPNRRLTLSGKGRLSYNGNLFSLNGNLKTDEGRFGFQESSMPTLSDDVVVLGESKKEASAPTPLNLNLVFDLNDRFYFSGQGLNVALGGKLTLTATPQQDLRAVGSVRVVKGQYKAYGQDLVISKGIVSFVGPLDNPNLNIRAQRRNSPVGAGVEVLGNLDNPRISLVANEPMSEKDKLSWLILNRASSGSSADEATLATAASAWLAGNLNDKIGLVDDFGLTSQQNRNAQTGEMNPAQQVLTFGKQLTQNLYLGYEAGLGNASQSVKLVYQLSKSFQAIARVGTQSSGGEIKYQKRFDSFRSFFNRNKRKEEQQHD</sequence>
<feature type="transmembrane region" description="Helical" evidence="5">
    <location>
        <begin position="21"/>
        <end position="48"/>
    </location>
</feature>
<keyword evidence="8" id="KW-1185">Reference proteome</keyword>
<evidence type="ECO:0000256" key="3">
    <source>
        <dbReference type="ARBA" id="ARBA00022989"/>
    </source>
</evidence>
<evidence type="ECO:0000256" key="1">
    <source>
        <dbReference type="ARBA" id="ARBA00004167"/>
    </source>
</evidence>
<name>A0A3P2A3K6_9NEIS</name>